<organism evidence="5 6">
    <name type="scientific">Denticeps clupeoides</name>
    <name type="common">denticle herring</name>
    <dbReference type="NCBI Taxonomy" id="299321"/>
    <lineage>
        <taxon>Eukaryota</taxon>
        <taxon>Metazoa</taxon>
        <taxon>Chordata</taxon>
        <taxon>Craniata</taxon>
        <taxon>Vertebrata</taxon>
        <taxon>Euteleostomi</taxon>
        <taxon>Actinopterygii</taxon>
        <taxon>Neopterygii</taxon>
        <taxon>Teleostei</taxon>
        <taxon>Clupei</taxon>
        <taxon>Clupeiformes</taxon>
        <taxon>Denticipitoidei</taxon>
        <taxon>Denticipitidae</taxon>
        <taxon>Denticeps</taxon>
    </lineage>
</organism>
<dbReference type="InterPro" id="IPR013106">
    <property type="entry name" value="Ig_V-set"/>
</dbReference>
<protein>
    <recommendedName>
        <fullName evidence="4">Ig-like domain-containing protein</fullName>
    </recommendedName>
</protein>
<evidence type="ECO:0000259" key="4">
    <source>
        <dbReference type="PROSITE" id="PS50835"/>
    </source>
</evidence>
<reference evidence="5" key="2">
    <citation type="submission" date="2025-08" db="UniProtKB">
        <authorList>
            <consortium name="Ensembl"/>
        </authorList>
    </citation>
    <scope>IDENTIFICATION</scope>
</reference>
<feature type="domain" description="Ig-like" evidence="4">
    <location>
        <begin position="1"/>
        <end position="85"/>
    </location>
</feature>
<sequence>MCRYEEQYKLQSKYFCKGGRPCKNQIKSAVANQWVIKGRFSLYNDVNGNLFTVKITDLSTEDTGNYRCAVDRVKALDSYSEVNLNVIQSAGNIPVVSGLYGSDVNIKCLYDNKYKKHQKYFLKVPSIKGRGTWYQGSLGCRSMIDIIVISSDLKVGYQGESITFVCRYPSVFRERLKVLCRVKERNEWQLVTTATPDRFSLSGDGQKDTMTVTISRGTGTDAGLYSCAAARSPTVLTVSITGLAAEGSGTYCCGTQDLDLIYTKWEVNVNKCTSKLDFILIERCKISYKTLDLFD</sequence>
<dbReference type="GO" id="GO:0004888">
    <property type="term" value="F:transmembrane signaling receptor activity"/>
    <property type="evidence" value="ECO:0007669"/>
    <property type="project" value="TreeGrafter"/>
</dbReference>
<comment type="subcellular location">
    <subcellularLocation>
        <location evidence="1">Membrane</location>
    </subcellularLocation>
</comment>
<dbReference type="GeneTree" id="ENSGT00950000182977"/>
<dbReference type="InterPro" id="IPR003599">
    <property type="entry name" value="Ig_sub"/>
</dbReference>
<dbReference type="InterPro" id="IPR013783">
    <property type="entry name" value="Ig-like_fold"/>
</dbReference>
<keyword evidence="3" id="KW-0472">Membrane</keyword>
<dbReference type="AlphaFoldDB" id="A0AAY3ZUR2"/>
<accession>A0AAY3ZUR2</accession>
<keyword evidence="2" id="KW-0812">Transmembrane</keyword>
<dbReference type="SUPFAM" id="SSF48726">
    <property type="entry name" value="Immunoglobulin"/>
    <property type="match status" value="2"/>
</dbReference>
<keyword evidence="6" id="KW-1185">Reference proteome</keyword>
<dbReference type="InterPro" id="IPR036179">
    <property type="entry name" value="Ig-like_dom_sf"/>
</dbReference>
<evidence type="ECO:0000313" key="6">
    <source>
        <dbReference type="Proteomes" id="UP000694580"/>
    </source>
</evidence>
<evidence type="ECO:0000256" key="3">
    <source>
        <dbReference type="ARBA" id="ARBA00023136"/>
    </source>
</evidence>
<proteinExistence type="predicted"/>
<evidence type="ECO:0000256" key="2">
    <source>
        <dbReference type="ARBA" id="ARBA00022692"/>
    </source>
</evidence>
<evidence type="ECO:0000313" key="5">
    <source>
        <dbReference type="Ensembl" id="ENSDCDP00010000793.1"/>
    </source>
</evidence>
<evidence type="ECO:0000256" key="1">
    <source>
        <dbReference type="ARBA" id="ARBA00004370"/>
    </source>
</evidence>
<dbReference type="Pfam" id="PF07686">
    <property type="entry name" value="V-set"/>
    <property type="match status" value="1"/>
</dbReference>
<dbReference type="PROSITE" id="PS50835">
    <property type="entry name" value="IG_LIKE"/>
    <property type="match status" value="1"/>
</dbReference>
<dbReference type="Gene3D" id="2.60.40.10">
    <property type="entry name" value="Immunoglobulins"/>
    <property type="match status" value="2"/>
</dbReference>
<gene>
    <name evidence="5" type="primary">COLEC10</name>
</gene>
<dbReference type="PANTHER" id="PTHR11860">
    <property type="entry name" value="POLYMERIC-IMMUNOGLOBULIN RECEPTOR"/>
    <property type="match status" value="1"/>
</dbReference>
<dbReference type="Ensembl" id="ENSDCDT00010000825.1">
    <property type="protein sequence ID" value="ENSDCDP00010000793.1"/>
    <property type="gene ID" value="ENSDCDG00010000443.1"/>
</dbReference>
<reference evidence="5 6" key="1">
    <citation type="submission" date="2020-06" db="EMBL/GenBank/DDBJ databases">
        <authorList>
            <consortium name="Wellcome Sanger Institute Data Sharing"/>
        </authorList>
    </citation>
    <scope>NUCLEOTIDE SEQUENCE [LARGE SCALE GENOMIC DNA]</scope>
</reference>
<dbReference type="GO" id="GO:0005886">
    <property type="term" value="C:plasma membrane"/>
    <property type="evidence" value="ECO:0007669"/>
    <property type="project" value="TreeGrafter"/>
</dbReference>
<name>A0AAY3ZUR2_9TELE</name>
<dbReference type="InterPro" id="IPR007110">
    <property type="entry name" value="Ig-like_dom"/>
</dbReference>
<dbReference type="InterPro" id="IPR050671">
    <property type="entry name" value="CD300_family_receptors"/>
</dbReference>
<dbReference type="PANTHER" id="PTHR11860:SF118">
    <property type="entry name" value="CMRF35-LIKE MOLECULE 3-RELATED"/>
    <property type="match status" value="1"/>
</dbReference>
<reference evidence="5" key="3">
    <citation type="submission" date="2025-09" db="UniProtKB">
        <authorList>
            <consortium name="Ensembl"/>
        </authorList>
    </citation>
    <scope>IDENTIFICATION</scope>
</reference>
<dbReference type="SMART" id="SM00409">
    <property type="entry name" value="IG"/>
    <property type="match status" value="2"/>
</dbReference>
<dbReference type="Proteomes" id="UP000694580">
    <property type="component" value="Chromosome 3"/>
</dbReference>